<reference evidence="2" key="1">
    <citation type="journal article" date="2019" name="Int. J. Syst. Evol. Microbiol.">
        <title>The Global Catalogue of Microorganisms (GCM) 10K type strain sequencing project: providing services to taxonomists for standard genome sequencing and annotation.</title>
        <authorList>
            <consortium name="The Broad Institute Genomics Platform"/>
            <consortium name="The Broad Institute Genome Sequencing Center for Infectious Disease"/>
            <person name="Wu L."/>
            <person name="Ma J."/>
        </authorList>
    </citation>
    <scope>NUCLEOTIDE SEQUENCE [LARGE SCALE GENOMIC DNA]</scope>
    <source>
        <strain evidence="2">CGMCC 1.15774</strain>
    </source>
</reference>
<dbReference type="EMBL" id="JBHSCL010000004">
    <property type="protein sequence ID" value="MFC4219393.1"/>
    <property type="molecule type" value="Genomic_DNA"/>
</dbReference>
<organism evidence="1 2">
    <name type="scientific">Flagellimonas marina</name>
    <dbReference type="NCBI Taxonomy" id="1775168"/>
    <lineage>
        <taxon>Bacteria</taxon>
        <taxon>Pseudomonadati</taxon>
        <taxon>Bacteroidota</taxon>
        <taxon>Flavobacteriia</taxon>
        <taxon>Flavobacteriales</taxon>
        <taxon>Flavobacteriaceae</taxon>
        <taxon>Flagellimonas</taxon>
    </lineage>
</organism>
<dbReference type="RefSeq" id="WP_379762784.1">
    <property type="nucleotide sequence ID" value="NZ_JBHSCL010000004.1"/>
</dbReference>
<sequence length="74" mass="8824">MKENQELRFLETLEDDTLATWPTWFMSFGKSEGFFFDPKATEEAVKICDYREENGKKYFKKSEIKKVFKEVLIG</sequence>
<protein>
    <submittedName>
        <fullName evidence="1">Uncharacterized protein</fullName>
    </submittedName>
</protein>
<comment type="caution">
    <text evidence="1">The sequence shown here is derived from an EMBL/GenBank/DDBJ whole genome shotgun (WGS) entry which is preliminary data.</text>
</comment>
<keyword evidence="2" id="KW-1185">Reference proteome</keyword>
<dbReference type="Proteomes" id="UP001595841">
    <property type="component" value="Unassembled WGS sequence"/>
</dbReference>
<evidence type="ECO:0000313" key="1">
    <source>
        <dbReference type="EMBL" id="MFC4219393.1"/>
    </source>
</evidence>
<name>A0ABV8PH98_9FLAO</name>
<accession>A0ABV8PH98</accession>
<evidence type="ECO:0000313" key="2">
    <source>
        <dbReference type="Proteomes" id="UP001595841"/>
    </source>
</evidence>
<gene>
    <name evidence="1" type="ORF">ACFOWS_04575</name>
</gene>
<proteinExistence type="predicted"/>